<name>A0AAX6FN68_IRIPA</name>
<accession>A0AAX6FN68</accession>
<reference evidence="2" key="2">
    <citation type="submission" date="2023-04" db="EMBL/GenBank/DDBJ databases">
        <authorList>
            <person name="Bruccoleri R.E."/>
            <person name="Oakeley E.J."/>
            <person name="Faust A.-M."/>
            <person name="Dessus-Babus S."/>
            <person name="Altorfer M."/>
            <person name="Burckhardt D."/>
            <person name="Oertli M."/>
            <person name="Naumann U."/>
            <person name="Petersen F."/>
            <person name="Wong J."/>
        </authorList>
    </citation>
    <scope>NUCLEOTIDE SEQUENCE</scope>
    <source>
        <strain evidence="2">GSM-AAB239-AS_SAM_17_03QT</strain>
        <tissue evidence="2">Leaf</tissue>
    </source>
</reference>
<organism evidence="2 3">
    <name type="scientific">Iris pallida</name>
    <name type="common">Sweet iris</name>
    <dbReference type="NCBI Taxonomy" id="29817"/>
    <lineage>
        <taxon>Eukaryota</taxon>
        <taxon>Viridiplantae</taxon>
        <taxon>Streptophyta</taxon>
        <taxon>Embryophyta</taxon>
        <taxon>Tracheophyta</taxon>
        <taxon>Spermatophyta</taxon>
        <taxon>Magnoliopsida</taxon>
        <taxon>Liliopsida</taxon>
        <taxon>Asparagales</taxon>
        <taxon>Iridaceae</taxon>
        <taxon>Iridoideae</taxon>
        <taxon>Irideae</taxon>
        <taxon>Iris</taxon>
    </lineage>
</organism>
<comment type="caution">
    <text evidence="2">The sequence shown here is derived from an EMBL/GenBank/DDBJ whole genome shotgun (WGS) entry which is preliminary data.</text>
</comment>
<feature type="region of interest" description="Disordered" evidence="1">
    <location>
        <begin position="1"/>
        <end position="25"/>
    </location>
</feature>
<evidence type="ECO:0000313" key="2">
    <source>
        <dbReference type="EMBL" id="KAJ6817887.1"/>
    </source>
</evidence>
<protein>
    <submittedName>
        <fullName evidence="2">Uncharacterized protein</fullName>
    </submittedName>
</protein>
<gene>
    <name evidence="2" type="ORF">M6B38_409665</name>
</gene>
<evidence type="ECO:0000313" key="3">
    <source>
        <dbReference type="Proteomes" id="UP001140949"/>
    </source>
</evidence>
<dbReference type="EMBL" id="JANAVB010027598">
    <property type="protein sequence ID" value="KAJ6817887.1"/>
    <property type="molecule type" value="Genomic_DNA"/>
</dbReference>
<sequence length="125" mass="14206">MKKERGNGSSQWQTSANRVAAREERHRSVAPCLGWKEDDVGSVHFVADAGDARIQIHDGAGSWWMQGTRSTAHLRRQRLWKEVRFFSPSLCVRWVVVWGWLGGVVMRLVMVVVVMQGTMVAGWGW</sequence>
<dbReference type="AlphaFoldDB" id="A0AAX6FN68"/>
<feature type="compositionally biased region" description="Polar residues" evidence="1">
    <location>
        <begin position="7"/>
        <end position="17"/>
    </location>
</feature>
<keyword evidence="3" id="KW-1185">Reference proteome</keyword>
<reference evidence="2" key="1">
    <citation type="journal article" date="2023" name="GigaByte">
        <title>Genome assembly of the bearded iris, Iris pallida Lam.</title>
        <authorList>
            <person name="Bruccoleri R.E."/>
            <person name="Oakeley E.J."/>
            <person name="Faust A.M.E."/>
            <person name="Altorfer M."/>
            <person name="Dessus-Babus S."/>
            <person name="Burckhardt D."/>
            <person name="Oertli M."/>
            <person name="Naumann U."/>
            <person name="Petersen F."/>
            <person name="Wong J."/>
        </authorList>
    </citation>
    <scope>NUCLEOTIDE SEQUENCE</scope>
    <source>
        <strain evidence="2">GSM-AAB239-AS_SAM_17_03QT</strain>
    </source>
</reference>
<evidence type="ECO:0000256" key="1">
    <source>
        <dbReference type="SAM" id="MobiDB-lite"/>
    </source>
</evidence>
<dbReference type="Proteomes" id="UP001140949">
    <property type="component" value="Unassembled WGS sequence"/>
</dbReference>
<proteinExistence type="predicted"/>